<sequence length="158" mass="16729">MLIFNVLHIALSFASVGYNASSFTSNVTAFTQPYYPYILPLRPPALTPLIFVHIRITNILIARFLIDLQATNRAVVNINDPAGTSQASQQSSAVMASDADSLRFAGFIGSIGSVLTGDFGRADVEDADEEQEHPGPGETPQPAPAPGGSQRSIPGDEA</sequence>
<protein>
    <submittedName>
        <fullName evidence="2">Uncharacterized protein</fullName>
    </submittedName>
</protein>
<evidence type="ECO:0000256" key="1">
    <source>
        <dbReference type="SAM" id="MobiDB-lite"/>
    </source>
</evidence>
<gene>
    <name evidence="2" type="ORF">GSI_12506</name>
</gene>
<proteinExistence type="predicted"/>
<feature type="region of interest" description="Disordered" evidence="1">
    <location>
        <begin position="120"/>
        <end position="158"/>
    </location>
</feature>
<evidence type="ECO:0000313" key="3">
    <source>
        <dbReference type="Proteomes" id="UP000230002"/>
    </source>
</evidence>
<comment type="caution">
    <text evidence="2">The sequence shown here is derived from an EMBL/GenBank/DDBJ whole genome shotgun (WGS) entry which is preliminary data.</text>
</comment>
<dbReference type="Proteomes" id="UP000230002">
    <property type="component" value="Unassembled WGS sequence"/>
</dbReference>
<keyword evidence="3" id="KW-1185">Reference proteome</keyword>
<reference evidence="2 3" key="1">
    <citation type="journal article" date="2015" name="Sci. Rep.">
        <title>Chromosome-level genome map provides insights into diverse defense mechanisms in the medicinal fungus Ganoderma sinense.</title>
        <authorList>
            <person name="Zhu Y."/>
            <person name="Xu J."/>
            <person name="Sun C."/>
            <person name="Zhou S."/>
            <person name="Xu H."/>
            <person name="Nelson D.R."/>
            <person name="Qian J."/>
            <person name="Song J."/>
            <person name="Luo H."/>
            <person name="Xiang L."/>
            <person name="Li Y."/>
            <person name="Xu Z."/>
            <person name="Ji A."/>
            <person name="Wang L."/>
            <person name="Lu S."/>
            <person name="Hayward A."/>
            <person name="Sun W."/>
            <person name="Li X."/>
            <person name="Schwartz D.C."/>
            <person name="Wang Y."/>
            <person name="Chen S."/>
        </authorList>
    </citation>
    <scope>NUCLEOTIDE SEQUENCE [LARGE SCALE GENOMIC DNA]</scope>
    <source>
        <strain evidence="2 3">ZZ0214-1</strain>
    </source>
</reference>
<evidence type="ECO:0000313" key="2">
    <source>
        <dbReference type="EMBL" id="PIL24622.1"/>
    </source>
</evidence>
<dbReference type="EMBL" id="AYKW01000056">
    <property type="protein sequence ID" value="PIL24622.1"/>
    <property type="molecule type" value="Genomic_DNA"/>
</dbReference>
<name>A0A2G8RSY6_9APHY</name>
<accession>A0A2G8RSY6</accession>
<organism evidence="2 3">
    <name type="scientific">Ganoderma sinense ZZ0214-1</name>
    <dbReference type="NCBI Taxonomy" id="1077348"/>
    <lineage>
        <taxon>Eukaryota</taxon>
        <taxon>Fungi</taxon>
        <taxon>Dikarya</taxon>
        <taxon>Basidiomycota</taxon>
        <taxon>Agaricomycotina</taxon>
        <taxon>Agaricomycetes</taxon>
        <taxon>Polyporales</taxon>
        <taxon>Polyporaceae</taxon>
        <taxon>Ganoderma</taxon>
    </lineage>
</organism>
<dbReference type="AlphaFoldDB" id="A0A2G8RSY6"/>